<reference evidence="1" key="2">
    <citation type="submission" date="2020-09" db="EMBL/GenBank/DDBJ databases">
        <authorList>
            <person name="Sun Q."/>
            <person name="Zhou Y."/>
        </authorList>
    </citation>
    <scope>NUCLEOTIDE SEQUENCE</scope>
    <source>
        <strain evidence="1">CGMCC 1.15448</strain>
    </source>
</reference>
<protein>
    <submittedName>
        <fullName evidence="1">Uncharacterized protein</fullName>
    </submittedName>
</protein>
<dbReference type="InterPro" id="IPR029063">
    <property type="entry name" value="SAM-dependent_MTases_sf"/>
</dbReference>
<reference evidence="1" key="1">
    <citation type="journal article" date="2014" name="Int. J. Syst. Evol. Microbiol.">
        <title>Complete genome sequence of Corynebacterium casei LMG S-19264T (=DSM 44701T), isolated from a smear-ripened cheese.</title>
        <authorList>
            <consortium name="US DOE Joint Genome Institute (JGI-PGF)"/>
            <person name="Walter F."/>
            <person name="Albersmeier A."/>
            <person name="Kalinowski J."/>
            <person name="Ruckert C."/>
        </authorList>
    </citation>
    <scope>NUCLEOTIDE SEQUENCE</scope>
    <source>
        <strain evidence="1">CGMCC 1.15448</strain>
    </source>
</reference>
<name>A0A8J2UIZ7_9BACT</name>
<comment type="caution">
    <text evidence="1">The sequence shown here is derived from an EMBL/GenBank/DDBJ whole genome shotgun (WGS) entry which is preliminary data.</text>
</comment>
<gene>
    <name evidence="1" type="ORF">GCM10011511_53560</name>
</gene>
<dbReference type="EMBL" id="BMJC01000007">
    <property type="protein sequence ID" value="GGB22923.1"/>
    <property type="molecule type" value="Genomic_DNA"/>
</dbReference>
<accession>A0A8J2UIZ7</accession>
<evidence type="ECO:0000313" key="1">
    <source>
        <dbReference type="EMBL" id="GGB22923.1"/>
    </source>
</evidence>
<dbReference type="AlphaFoldDB" id="A0A8J2UIZ7"/>
<dbReference type="SUPFAM" id="SSF53335">
    <property type="entry name" value="S-adenosyl-L-methionine-dependent methyltransferases"/>
    <property type="match status" value="1"/>
</dbReference>
<evidence type="ECO:0000313" key="2">
    <source>
        <dbReference type="Proteomes" id="UP000607559"/>
    </source>
</evidence>
<sequence length="274" mass="31115">MKGLTSIPFARQAAELLIAPKPFSPEIENRQPMFWARVIHFEHRYWSINRLMTGLPITNMLELSSGFSFRGLALSHEQPVYYIDTDLPDLIATKQQFVDAFEASPAVANTPERTGHYEIQPLNALDTAAFNTIVDRLPPGPLLILNEGLLVYLDDAEKVQLCGNILGALQRRGGYWITADIYIQQDLDPALIDTSDQLAQFLQQHKVEEKKFRDFEAAADFFTRMGFIVDEEARPDYTQLSTLPHLMAAAGPDLQKKMRQVPKMQATWRLRAKP</sequence>
<dbReference type="Gene3D" id="3.40.50.150">
    <property type="entry name" value="Vaccinia Virus protein VP39"/>
    <property type="match status" value="1"/>
</dbReference>
<dbReference type="RefSeq" id="WP_188937592.1">
    <property type="nucleotide sequence ID" value="NZ_BMJC01000007.1"/>
</dbReference>
<keyword evidence="2" id="KW-1185">Reference proteome</keyword>
<organism evidence="1 2">
    <name type="scientific">Puia dinghuensis</name>
    <dbReference type="NCBI Taxonomy" id="1792502"/>
    <lineage>
        <taxon>Bacteria</taxon>
        <taxon>Pseudomonadati</taxon>
        <taxon>Bacteroidota</taxon>
        <taxon>Chitinophagia</taxon>
        <taxon>Chitinophagales</taxon>
        <taxon>Chitinophagaceae</taxon>
        <taxon>Puia</taxon>
    </lineage>
</organism>
<proteinExistence type="predicted"/>
<dbReference type="Proteomes" id="UP000607559">
    <property type="component" value="Unassembled WGS sequence"/>
</dbReference>